<feature type="coiled-coil region" evidence="1">
    <location>
        <begin position="92"/>
        <end position="119"/>
    </location>
</feature>
<evidence type="ECO:0000313" key="3">
    <source>
        <dbReference type="Proteomes" id="UP000004738"/>
    </source>
</evidence>
<accession>K1KST0</accession>
<dbReference type="Gene3D" id="3.20.20.140">
    <property type="entry name" value="Metal-dependent hydrolases"/>
    <property type="match status" value="1"/>
</dbReference>
<keyword evidence="3" id="KW-1185">Reference proteome</keyword>
<dbReference type="Proteomes" id="UP000004738">
    <property type="component" value="Unassembled WGS sequence"/>
</dbReference>
<sequence length="408" mass="45929">MNQWLKNVRLETGEIVHSNNRIETTTELFHLEISHDGHIVDIVQATAPVNASNSIDLEGQLALPIFKEMHNHLDKTYLSLDWKACRPVKNLKERLHYEAQELELLSESIEQRASAMIEKIIANGVNHIRTHINVDPYIGLKNLEGVVKALKKYKDFVTADIIAFPQHGLMRDDVPDLLRKALENGATMLGGLDPGGIDGDIENSLRLTMQIAEEYGVDVDIHLHDSGYLGYYTIDKWIDLIEEHNFGHRTDFSHAFSLGDVSVPEQIAIAKRLKKHDIRIMSTVPFNLGRVIPPIDLLTEHGVEVHFGFDGFYDSWSPYGSGDILEKANIFADVTRKIDERGLRKSLGYITNHITPLNAQGQQQWPKIGDEASFVFVPVSCSAEAVARLPKQRTVMNKGKLFNSLITT</sequence>
<proteinExistence type="predicted"/>
<dbReference type="InterPro" id="IPR032466">
    <property type="entry name" value="Metal_Hydrolase"/>
</dbReference>
<evidence type="ECO:0000313" key="2">
    <source>
        <dbReference type="EMBL" id="EKB45566.1"/>
    </source>
</evidence>
<dbReference type="PANTHER" id="PTHR32027">
    <property type="entry name" value="CYTOSINE DEAMINASE"/>
    <property type="match status" value="1"/>
</dbReference>
<keyword evidence="2" id="KW-0378">Hydrolase</keyword>
<protein>
    <submittedName>
        <fullName evidence="2">N-isopropylammelide isopropyl amidohydrolase</fullName>
        <ecNumber evidence="2">3.5.99.4</ecNumber>
    </submittedName>
</protein>
<dbReference type="GO" id="GO:0016814">
    <property type="term" value="F:hydrolase activity, acting on carbon-nitrogen (but not peptide) bonds, in cyclic amidines"/>
    <property type="evidence" value="ECO:0007669"/>
    <property type="project" value="TreeGrafter"/>
</dbReference>
<reference evidence="2 3" key="1">
    <citation type="journal article" date="2012" name="J. Bacteriol.">
        <title>Draft Genome Sequence of Bacillus isronensis Strain B3W22, Isolated from the Upper Atmosphere.</title>
        <authorList>
            <person name="Shivaji S."/>
            <person name="Ara S."/>
            <person name="Singh S.K."/>
            <person name="Bandi S."/>
            <person name="Singh A."/>
            <person name="Pinnaka A.K."/>
        </authorList>
    </citation>
    <scope>NUCLEOTIDE SEQUENCE [LARGE SCALE GENOMIC DNA]</scope>
    <source>
        <strain evidence="2 3">B3W22</strain>
    </source>
</reference>
<gene>
    <name evidence="2" type="primary">atzC_2</name>
    <name evidence="2" type="ORF">B857_01517</name>
</gene>
<dbReference type="RefSeq" id="WP_008405326.1">
    <property type="nucleotide sequence ID" value="NZ_AMCK01000006.1"/>
</dbReference>
<dbReference type="Gene3D" id="2.30.40.10">
    <property type="entry name" value="Urease, subunit C, domain 1"/>
    <property type="match status" value="1"/>
</dbReference>
<evidence type="ECO:0000256" key="1">
    <source>
        <dbReference type="SAM" id="Coils"/>
    </source>
</evidence>
<organism evidence="2 3">
    <name type="scientific">Solibacillus isronensis B3W22</name>
    <dbReference type="NCBI Taxonomy" id="1224748"/>
    <lineage>
        <taxon>Bacteria</taxon>
        <taxon>Bacillati</taxon>
        <taxon>Bacillota</taxon>
        <taxon>Bacilli</taxon>
        <taxon>Bacillales</taxon>
        <taxon>Caryophanaceae</taxon>
        <taxon>Solibacillus</taxon>
    </lineage>
</organism>
<comment type="caution">
    <text evidence="2">The sequence shown here is derived from an EMBL/GenBank/DDBJ whole genome shotgun (WGS) entry which is preliminary data.</text>
</comment>
<dbReference type="AlphaFoldDB" id="K1KST0"/>
<dbReference type="InterPro" id="IPR011059">
    <property type="entry name" value="Metal-dep_hydrolase_composite"/>
</dbReference>
<dbReference type="EC" id="3.5.99.4" evidence="2"/>
<dbReference type="PATRIC" id="fig|1224748.3.peg.1514"/>
<dbReference type="EMBL" id="AMCK01000006">
    <property type="protein sequence ID" value="EKB45566.1"/>
    <property type="molecule type" value="Genomic_DNA"/>
</dbReference>
<dbReference type="NCBIfam" id="NF005312">
    <property type="entry name" value="PRK06846.1"/>
    <property type="match status" value="1"/>
</dbReference>
<dbReference type="PANTHER" id="PTHR32027:SF9">
    <property type="entry name" value="BLL3847 PROTEIN"/>
    <property type="match status" value="1"/>
</dbReference>
<keyword evidence="1" id="KW-0175">Coiled coil</keyword>
<dbReference type="CDD" id="cd01293">
    <property type="entry name" value="Bact_CD"/>
    <property type="match status" value="1"/>
</dbReference>
<name>K1KST0_9BACL</name>
<dbReference type="InterPro" id="IPR052349">
    <property type="entry name" value="Metallo-hydrolase_Enzymes"/>
</dbReference>
<dbReference type="SUPFAM" id="SSF51556">
    <property type="entry name" value="Metallo-dependent hydrolases"/>
    <property type="match status" value="1"/>
</dbReference>